<gene>
    <name evidence="1" type="ORF">BDM02DRAFT_3119385</name>
</gene>
<comment type="caution">
    <text evidence="1">The sequence shown here is derived from an EMBL/GenBank/DDBJ whole genome shotgun (WGS) entry which is preliminary data.</text>
</comment>
<reference evidence="1" key="1">
    <citation type="submission" date="2019-10" db="EMBL/GenBank/DDBJ databases">
        <authorList>
            <consortium name="DOE Joint Genome Institute"/>
            <person name="Kuo A."/>
            <person name="Miyauchi S."/>
            <person name="Kiss E."/>
            <person name="Drula E."/>
            <person name="Kohler A."/>
            <person name="Sanchez-Garcia M."/>
            <person name="Andreopoulos B."/>
            <person name="Barry K.W."/>
            <person name="Bonito G."/>
            <person name="Buee M."/>
            <person name="Carver A."/>
            <person name="Chen C."/>
            <person name="Cichocki N."/>
            <person name="Clum A."/>
            <person name="Culley D."/>
            <person name="Crous P.W."/>
            <person name="Fauchery L."/>
            <person name="Girlanda M."/>
            <person name="Hayes R."/>
            <person name="Keri Z."/>
            <person name="Labutti K."/>
            <person name="Lipzen A."/>
            <person name="Lombard V."/>
            <person name="Magnuson J."/>
            <person name="Maillard F."/>
            <person name="Morin E."/>
            <person name="Murat C."/>
            <person name="Nolan M."/>
            <person name="Ohm R."/>
            <person name="Pangilinan J."/>
            <person name="Pereira M."/>
            <person name="Perotto S."/>
            <person name="Peter M."/>
            <person name="Riley R."/>
            <person name="Sitrit Y."/>
            <person name="Stielow B."/>
            <person name="Szollosi G."/>
            <person name="Zifcakova L."/>
            <person name="Stursova M."/>
            <person name="Spatafora J.W."/>
            <person name="Tedersoo L."/>
            <person name="Vaario L.-M."/>
            <person name="Yamada A."/>
            <person name="Yan M."/>
            <person name="Wang P."/>
            <person name="Xu J."/>
            <person name="Bruns T."/>
            <person name="Baldrian P."/>
            <person name="Vilgalys R."/>
            <person name="Henrissat B."/>
            <person name="Grigoriev I.V."/>
            <person name="Hibbett D."/>
            <person name="Nagy L.G."/>
            <person name="Martin F.M."/>
        </authorList>
    </citation>
    <scope>NUCLEOTIDE SEQUENCE</scope>
    <source>
        <strain evidence="1">P2</strain>
    </source>
</reference>
<keyword evidence="2" id="KW-1185">Reference proteome</keyword>
<name>A0ACB6Z9M5_THEGA</name>
<organism evidence="1 2">
    <name type="scientific">Thelephora ganbajun</name>
    <name type="common">Ganba fungus</name>
    <dbReference type="NCBI Taxonomy" id="370292"/>
    <lineage>
        <taxon>Eukaryota</taxon>
        <taxon>Fungi</taxon>
        <taxon>Dikarya</taxon>
        <taxon>Basidiomycota</taxon>
        <taxon>Agaricomycotina</taxon>
        <taxon>Agaricomycetes</taxon>
        <taxon>Thelephorales</taxon>
        <taxon>Thelephoraceae</taxon>
        <taxon>Thelephora</taxon>
    </lineage>
</organism>
<accession>A0ACB6Z9M5</accession>
<evidence type="ECO:0000313" key="1">
    <source>
        <dbReference type="EMBL" id="KAF9645983.1"/>
    </source>
</evidence>
<evidence type="ECO:0000313" key="2">
    <source>
        <dbReference type="Proteomes" id="UP000886501"/>
    </source>
</evidence>
<reference evidence="1" key="2">
    <citation type="journal article" date="2020" name="Nat. Commun.">
        <title>Large-scale genome sequencing of mycorrhizal fungi provides insights into the early evolution of symbiotic traits.</title>
        <authorList>
            <person name="Miyauchi S."/>
            <person name="Kiss E."/>
            <person name="Kuo A."/>
            <person name="Drula E."/>
            <person name="Kohler A."/>
            <person name="Sanchez-Garcia M."/>
            <person name="Morin E."/>
            <person name="Andreopoulos B."/>
            <person name="Barry K.W."/>
            <person name="Bonito G."/>
            <person name="Buee M."/>
            <person name="Carver A."/>
            <person name="Chen C."/>
            <person name="Cichocki N."/>
            <person name="Clum A."/>
            <person name="Culley D."/>
            <person name="Crous P.W."/>
            <person name="Fauchery L."/>
            <person name="Girlanda M."/>
            <person name="Hayes R.D."/>
            <person name="Keri Z."/>
            <person name="LaButti K."/>
            <person name="Lipzen A."/>
            <person name="Lombard V."/>
            <person name="Magnuson J."/>
            <person name="Maillard F."/>
            <person name="Murat C."/>
            <person name="Nolan M."/>
            <person name="Ohm R.A."/>
            <person name="Pangilinan J."/>
            <person name="Pereira M.F."/>
            <person name="Perotto S."/>
            <person name="Peter M."/>
            <person name="Pfister S."/>
            <person name="Riley R."/>
            <person name="Sitrit Y."/>
            <person name="Stielow J.B."/>
            <person name="Szollosi G."/>
            <person name="Zifcakova L."/>
            <person name="Stursova M."/>
            <person name="Spatafora J.W."/>
            <person name="Tedersoo L."/>
            <person name="Vaario L.M."/>
            <person name="Yamada A."/>
            <person name="Yan M."/>
            <person name="Wang P."/>
            <person name="Xu J."/>
            <person name="Bruns T."/>
            <person name="Baldrian P."/>
            <person name="Vilgalys R."/>
            <person name="Dunand C."/>
            <person name="Henrissat B."/>
            <person name="Grigoriev I.V."/>
            <person name="Hibbett D."/>
            <person name="Nagy L.G."/>
            <person name="Martin F.M."/>
        </authorList>
    </citation>
    <scope>NUCLEOTIDE SEQUENCE</scope>
    <source>
        <strain evidence="1">P2</strain>
    </source>
</reference>
<dbReference type="EMBL" id="MU118071">
    <property type="protein sequence ID" value="KAF9645983.1"/>
    <property type="molecule type" value="Genomic_DNA"/>
</dbReference>
<sequence>MSDWDASDDETAKKTTTPVVLAAKPPVKTQTLALAFIWVRGISQSDWENSESEQEKPPAPVSNAAPPKKKGTIR</sequence>
<dbReference type="Proteomes" id="UP000886501">
    <property type="component" value="Unassembled WGS sequence"/>
</dbReference>
<proteinExistence type="predicted"/>
<protein>
    <submittedName>
        <fullName evidence="1">Uncharacterized protein</fullName>
    </submittedName>
</protein>